<dbReference type="Proteomes" id="UP000800036">
    <property type="component" value="Unassembled WGS sequence"/>
</dbReference>
<dbReference type="InterPro" id="IPR029058">
    <property type="entry name" value="AB_hydrolase_fold"/>
</dbReference>
<dbReference type="EMBL" id="ML976678">
    <property type="protein sequence ID" value="KAF1973914.1"/>
    <property type="molecule type" value="Genomic_DNA"/>
</dbReference>
<dbReference type="InterPro" id="IPR013094">
    <property type="entry name" value="AB_hydrolase_3"/>
</dbReference>
<accession>A0A6A5V9U4</accession>
<feature type="domain" description="Alpha/beta hydrolase fold-3" evidence="2">
    <location>
        <begin position="97"/>
        <end position="311"/>
    </location>
</feature>
<dbReference type="InterPro" id="IPR050300">
    <property type="entry name" value="GDXG_lipolytic_enzyme"/>
</dbReference>
<sequence length="350" mass="39031">MAHLTREEVLESGIVAPAYRKAFEARPVEVSREGIFELRASRAVHLQKLRHLYPIPGPIPDEVTETMHEAPARDGYAIPVRVYQPVKGPPEGGSPLVIMYHEGAWCMGDLSDEDLNCRMFSRDLGCVCVNVDYRLAPEHQFPTGVNDCWDALKWALDNTELIKATPTRGLIVGGGSAGGNLAAVIALLARDTRLSPPITGQYLCVPALLPEYNVPSALVSLYRSRFDAHDDPVVVKYQPGLIETIYAPEPKSPLWDPFNHPDGHAGVAKAYFQVAGLDPLRDEAVLYERRLREAGVLTRWDLYKGYGHMFWMNYPEVERSGEFLRDAVRGVRWLLEKELVVGSDEVTGRA</sequence>
<evidence type="ECO:0000313" key="4">
    <source>
        <dbReference type="Proteomes" id="UP000800036"/>
    </source>
</evidence>
<dbReference type="OrthoDB" id="408631at2759"/>
<dbReference type="PANTHER" id="PTHR48081:SF8">
    <property type="entry name" value="ALPHA_BETA HYDROLASE FOLD-3 DOMAIN-CONTAINING PROTEIN-RELATED"/>
    <property type="match status" value="1"/>
</dbReference>
<evidence type="ECO:0000256" key="1">
    <source>
        <dbReference type="ARBA" id="ARBA00022801"/>
    </source>
</evidence>
<name>A0A6A5V9U4_9PLEO</name>
<proteinExistence type="predicted"/>
<keyword evidence="1 3" id="KW-0378">Hydrolase</keyword>
<dbReference type="PANTHER" id="PTHR48081">
    <property type="entry name" value="AB HYDROLASE SUPERFAMILY PROTEIN C4A8.06C"/>
    <property type="match status" value="1"/>
</dbReference>
<evidence type="ECO:0000259" key="2">
    <source>
        <dbReference type="Pfam" id="PF07859"/>
    </source>
</evidence>
<keyword evidence="4" id="KW-1185">Reference proteome</keyword>
<organism evidence="3 4">
    <name type="scientific">Bimuria novae-zelandiae CBS 107.79</name>
    <dbReference type="NCBI Taxonomy" id="1447943"/>
    <lineage>
        <taxon>Eukaryota</taxon>
        <taxon>Fungi</taxon>
        <taxon>Dikarya</taxon>
        <taxon>Ascomycota</taxon>
        <taxon>Pezizomycotina</taxon>
        <taxon>Dothideomycetes</taxon>
        <taxon>Pleosporomycetidae</taxon>
        <taxon>Pleosporales</taxon>
        <taxon>Massarineae</taxon>
        <taxon>Didymosphaeriaceae</taxon>
        <taxon>Bimuria</taxon>
    </lineage>
</organism>
<reference evidence="3" key="1">
    <citation type="journal article" date="2020" name="Stud. Mycol.">
        <title>101 Dothideomycetes genomes: a test case for predicting lifestyles and emergence of pathogens.</title>
        <authorList>
            <person name="Haridas S."/>
            <person name="Albert R."/>
            <person name="Binder M."/>
            <person name="Bloem J."/>
            <person name="Labutti K."/>
            <person name="Salamov A."/>
            <person name="Andreopoulos B."/>
            <person name="Baker S."/>
            <person name="Barry K."/>
            <person name="Bills G."/>
            <person name="Bluhm B."/>
            <person name="Cannon C."/>
            <person name="Castanera R."/>
            <person name="Culley D."/>
            <person name="Daum C."/>
            <person name="Ezra D."/>
            <person name="Gonzalez J."/>
            <person name="Henrissat B."/>
            <person name="Kuo A."/>
            <person name="Liang C."/>
            <person name="Lipzen A."/>
            <person name="Lutzoni F."/>
            <person name="Magnuson J."/>
            <person name="Mondo S."/>
            <person name="Nolan M."/>
            <person name="Ohm R."/>
            <person name="Pangilinan J."/>
            <person name="Park H.-J."/>
            <person name="Ramirez L."/>
            <person name="Alfaro M."/>
            <person name="Sun H."/>
            <person name="Tritt A."/>
            <person name="Yoshinaga Y."/>
            <person name="Zwiers L.-H."/>
            <person name="Turgeon B."/>
            <person name="Goodwin S."/>
            <person name="Spatafora J."/>
            <person name="Crous P."/>
            <person name="Grigoriev I."/>
        </authorList>
    </citation>
    <scope>NUCLEOTIDE SEQUENCE</scope>
    <source>
        <strain evidence="3">CBS 107.79</strain>
    </source>
</reference>
<gene>
    <name evidence="3" type="ORF">BU23DRAFT_598755</name>
</gene>
<dbReference type="Pfam" id="PF07859">
    <property type="entry name" value="Abhydrolase_3"/>
    <property type="match status" value="1"/>
</dbReference>
<protein>
    <submittedName>
        <fullName evidence="3">Alpha/beta-hydrolase</fullName>
    </submittedName>
</protein>
<evidence type="ECO:0000313" key="3">
    <source>
        <dbReference type="EMBL" id="KAF1973914.1"/>
    </source>
</evidence>
<dbReference type="AlphaFoldDB" id="A0A6A5V9U4"/>
<dbReference type="Gene3D" id="3.40.50.1820">
    <property type="entry name" value="alpha/beta hydrolase"/>
    <property type="match status" value="1"/>
</dbReference>
<dbReference type="GO" id="GO:0016787">
    <property type="term" value="F:hydrolase activity"/>
    <property type="evidence" value="ECO:0007669"/>
    <property type="project" value="UniProtKB-KW"/>
</dbReference>
<dbReference type="SUPFAM" id="SSF53474">
    <property type="entry name" value="alpha/beta-Hydrolases"/>
    <property type="match status" value="1"/>
</dbReference>